<evidence type="ECO:0000313" key="2">
    <source>
        <dbReference type="EMBL" id="KAK3208778.1"/>
    </source>
</evidence>
<feature type="compositionally biased region" description="Polar residues" evidence="1">
    <location>
        <begin position="159"/>
        <end position="195"/>
    </location>
</feature>
<organism evidence="2 3">
    <name type="scientific">Pseudopithomyces chartarum</name>
    <dbReference type="NCBI Taxonomy" id="1892770"/>
    <lineage>
        <taxon>Eukaryota</taxon>
        <taxon>Fungi</taxon>
        <taxon>Dikarya</taxon>
        <taxon>Ascomycota</taxon>
        <taxon>Pezizomycotina</taxon>
        <taxon>Dothideomycetes</taxon>
        <taxon>Pleosporomycetidae</taxon>
        <taxon>Pleosporales</taxon>
        <taxon>Massarineae</taxon>
        <taxon>Didymosphaeriaceae</taxon>
        <taxon>Pseudopithomyces</taxon>
    </lineage>
</organism>
<dbReference type="EMBL" id="WVTA01000007">
    <property type="protein sequence ID" value="KAK3208778.1"/>
    <property type="molecule type" value="Genomic_DNA"/>
</dbReference>
<feature type="region of interest" description="Disordered" evidence="1">
    <location>
        <begin position="330"/>
        <end position="426"/>
    </location>
</feature>
<name>A0AAN6LW85_9PLEO</name>
<feature type="region of interest" description="Disordered" evidence="1">
    <location>
        <begin position="519"/>
        <end position="543"/>
    </location>
</feature>
<evidence type="ECO:0000313" key="3">
    <source>
        <dbReference type="Proteomes" id="UP001280581"/>
    </source>
</evidence>
<accession>A0AAN6LW85</accession>
<proteinExistence type="predicted"/>
<evidence type="ECO:0000256" key="1">
    <source>
        <dbReference type="SAM" id="MobiDB-lite"/>
    </source>
</evidence>
<feature type="compositionally biased region" description="Polar residues" evidence="1">
    <location>
        <begin position="477"/>
        <end position="488"/>
    </location>
</feature>
<gene>
    <name evidence="2" type="ORF">GRF29_77g1963738</name>
</gene>
<dbReference type="AlphaFoldDB" id="A0AAN6LW85"/>
<keyword evidence="3" id="KW-1185">Reference proteome</keyword>
<sequence>MTLSARYQAFLASPSTAALADNASLHYITTLTSIQDAPAIVKHLSVQEKLLKKKEQKVLSAIENSKGELCADLEITIEFVAGGGAYLPGLDDNFVADRTVTLPMIHIVSFDKTGEKIVQIRQYWDQGSLLKQIEVIGARARNWPIRDGKDQLKLIASATNSTQSESVASSRPSTAASRGSDEVSISSRRTTNNAMNDPHASLSLFENRQPEEQGEFESHPIASRVPSAKPPPRNLGELFVGEPGTPTRTTFGKAGGGKNFKPNRLFDEDEEPEQAPMSVKTNAKKYDHFEFDDGENQDTPKVHNPAKSTNKKHQSQWDFEDFVTPEKLKTKIQSNNVRNFGWSDDEQEEPSSPVHREIVHKPRKDADTHFEFKDDGTPDADRKKPTTSKGRQHNNGLGLYKDHVMGGDERNEFDTPRGDAKGPLNDVTHIKNDIRQKDFGSHWDMKDASPSAQKADQNDAKLTQNQKKVLKTMDANWSNYEPSPQQSKIKIAGNGMGGRSTASSFNLFEEDPDAAKKENAGIKSMGNGMGGRKGAASSFNWDF</sequence>
<dbReference type="Proteomes" id="UP001280581">
    <property type="component" value="Unassembled WGS sequence"/>
</dbReference>
<feature type="region of interest" description="Disordered" evidence="1">
    <location>
        <begin position="159"/>
        <end position="318"/>
    </location>
</feature>
<protein>
    <submittedName>
        <fullName evidence="2">Uncharacterized protein</fullName>
    </submittedName>
</protein>
<comment type="caution">
    <text evidence="2">The sequence shown here is derived from an EMBL/GenBank/DDBJ whole genome shotgun (WGS) entry which is preliminary data.</text>
</comment>
<feature type="compositionally biased region" description="Basic and acidic residues" evidence="1">
    <location>
        <begin position="354"/>
        <end position="384"/>
    </location>
</feature>
<feature type="region of interest" description="Disordered" evidence="1">
    <location>
        <begin position="441"/>
        <end position="460"/>
    </location>
</feature>
<feature type="compositionally biased region" description="Basic and acidic residues" evidence="1">
    <location>
        <begin position="400"/>
        <end position="420"/>
    </location>
</feature>
<feature type="region of interest" description="Disordered" evidence="1">
    <location>
        <begin position="477"/>
        <end position="496"/>
    </location>
</feature>
<feature type="compositionally biased region" description="Polar residues" evidence="1">
    <location>
        <begin position="450"/>
        <end position="460"/>
    </location>
</feature>
<reference evidence="2 3" key="1">
    <citation type="submission" date="2021-02" db="EMBL/GenBank/DDBJ databases">
        <title>Genome assembly of Pseudopithomyces chartarum.</title>
        <authorList>
            <person name="Jauregui R."/>
            <person name="Singh J."/>
            <person name="Voisey C."/>
        </authorList>
    </citation>
    <scope>NUCLEOTIDE SEQUENCE [LARGE SCALE GENOMIC DNA]</scope>
    <source>
        <strain evidence="2 3">AGR01</strain>
    </source>
</reference>